<reference evidence="2 3" key="1">
    <citation type="submission" date="2022-10" db="EMBL/GenBank/DDBJ databases">
        <title>Weissella fermenti sp. nov., isolated from fermented cabbage.</title>
        <authorList>
            <person name="Lee J.K."/>
            <person name="Baek J.H."/>
            <person name="Choi D.G."/>
            <person name="Kim J.M."/>
            <person name="Jeon C.O."/>
        </authorList>
    </citation>
    <scope>NUCLEOTIDE SEQUENCE [LARGE SCALE GENOMIC DNA]</scope>
    <source>
        <strain evidence="2 3">KACC 18534</strain>
    </source>
</reference>
<feature type="transmembrane region" description="Helical" evidence="1">
    <location>
        <begin position="6"/>
        <end position="25"/>
    </location>
</feature>
<dbReference type="RefSeq" id="WP_213409293.1">
    <property type="nucleotide sequence ID" value="NZ_CP074441.1"/>
</dbReference>
<keyword evidence="1" id="KW-1133">Transmembrane helix</keyword>
<keyword evidence="3" id="KW-1185">Reference proteome</keyword>
<keyword evidence="1" id="KW-0472">Membrane</keyword>
<protein>
    <submittedName>
        <fullName evidence="2">Uncharacterized protein</fullName>
    </submittedName>
</protein>
<proteinExistence type="predicted"/>
<sequence>MHEWLIALAIIAGMGACVPVAGPYIEALQWQQFKQTIQQIQHHGLINERLHPHKNYLWITDNVVQLNRGLPSYLPNGWRAERPTRLLISKQAPQAGTIVLTNGQYKKRLTFQVGSGTFDVQ</sequence>
<evidence type="ECO:0000256" key="1">
    <source>
        <dbReference type="SAM" id="Phobius"/>
    </source>
</evidence>
<evidence type="ECO:0000313" key="3">
    <source>
        <dbReference type="Proteomes" id="UP001526225"/>
    </source>
</evidence>
<evidence type="ECO:0000313" key="2">
    <source>
        <dbReference type="EMBL" id="MCW0952685.1"/>
    </source>
</evidence>
<organism evidence="2 3">
    <name type="scientific">Weissella ceti</name>
    <dbReference type="NCBI Taxonomy" id="759620"/>
    <lineage>
        <taxon>Bacteria</taxon>
        <taxon>Bacillati</taxon>
        <taxon>Bacillota</taxon>
        <taxon>Bacilli</taxon>
        <taxon>Lactobacillales</taxon>
        <taxon>Lactobacillaceae</taxon>
        <taxon>Weissella</taxon>
    </lineage>
</organism>
<name>A0ABT3E2N4_9LACO</name>
<dbReference type="EMBL" id="JAOZFE010000001">
    <property type="protein sequence ID" value="MCW0952685.1"/>
    <property type="molecule type" value="Genomic_DNA"/>
</dbReference>
<dbReference type="Proteomes" id="UP001526225">
    <property type="component" value="Unassembled WGS sequence"/>
</dbReference>
<gene>
    <name evidence="2" type="ORF">OIT44_01155</name>
</gene>
<keyword evidence="1" id="KW-0812">Transmembrane</keyword>
<accession>A0ABT3E2N4</accession>
<comment type="caution">
    <text evidence="2">The sequence shown here is derived from an EMBL/GenBank/DDBJ whole genome shotgun (WGS) entry which is preliminary data.</text>
</comment>